<reference evidence="1 2" key="1">
    <citation type="journal article" date="2022" name="Nat. Ecol. Evol.">
        <title>A masculinizing supergene underlies an exaggerated male reproductive morph in a spider.</title>
        <authorList>
            <person name="Hendrickx F."/>
            <person name="De Corte Z."/>
            <person name="Sonet G."/>
            <person name="Van Belleghem S.M."/>
            <person name="Kostlbacher S."/>
            <person name="Vangestel C."/>
        </authorList>
    </citation>
    <scope>NUCLEOTIDE SEQUENCE [LARGE SCALE GENOMIC DNA]</scope>
    <source>
        <strain evidence="1">W744_W776</strain>
    </source>
</reference>
<keyword evidence="2" id="KW-1185">Reference proteome</keyword>
<dbReference type="Proteomes" id="UP000827092">
    <property type="component" value="Unassembled WGS sequence"/>
</dbReference>
<dbReference type="EMBL" id="JAFNEN010000599">
    <property type="protein sequence ID" value="KAG8179847.1"/>
    <property type="molecule type" value="Genomic_DNA"/>
</dbReference>
<gene>
    <name evidence="1" type="ORF">JTE90_007028</name>
</gene>
<sequence length="181" mass="20845">MLRVSFPWIPASVDLKAPVTKSPLSIHRAAKETNRLVISLGLEFLEFLLSLSLQEEGGGGLYGPEIYIYTKTLPLPRFHGYFSHSSRYLCHMLHPWLLNFLLSDVLIFRFQIFLLFFTELLLEERKKRGSLCVLSFPPPSISIPVPTCSDFYLQTGNLCFNENRTGHTEIHKQIIDLSFLW</sequence>
<dbReference type="AlphaFoldDB" id="A0AAV6U5M4"/>
<accession>A0AAV6U5M4</accession>
<comment type="caution">
    <text evidence="1">The sequence shown here is derived from an EMBL/GenBank/DDBJ whole genome shotgun (WGS) entry which is preliminary data.</text>
</comment>
<name>A0AAV6U5M4_9ARAC</name>
<proteinExistence type="predicted"/>
<evidence type="ECO:0000313" key="2">
    <source>
        <dbReference type="Proteomes" id="UP000827092"/>
    </source>
</evidence>
<evidence type="ECO:0000313" key="1">
    <source>
        <dbReference type="EMBL" id="KAG8179847.1"/>
    </source>
</evidence>
<organism evidence="1 2">
    <name type="scientific">Oedothorax gibbosus</name>
    <dbReference type="NCBI Taxonomy" id="931172"/>
    <lineage>
        <taxon>Eukaryota</taxon>
        <taxon>Metazoa</taxon>
        <taxon>Ecdysozoa</taxon>
        <taxon>Arthropoda</taxon>
        <taxon>Chelicerata</taxon>
        <taxon>Arachnida</taxon>
        <taxon>Araneae</taxon>
        <taxon>Araneomorphae</taxon>
        <taxon>Entelegynae</taxon>
        <taxon>Araneoidea</taxon>
        <taxon>Linyphiidae</taxon>
        <taxon>Erigoninae</taxon>
        <taxon>Oedothorax</taxon>
    </lineage>
</organism>
<protein>
    <submittedName>
        <fullName evidence="1">Uncharacterized protein</fullName>
    </submittedName>
</protein>